<protein>
    <submittedName>
        <fullName evidence="1">Uncharacterized protein</fullName>
    </submittedName>
</protein>
<sequence length="473" mass="47776">MRKGTENQFCVVNRQTGFTKPTSSKHTITVRTARASRVVVEDLAALQAVVGGSLVQTYNPENLHIQNGEIEEFTSTDSTIENLQSTSAQIDNIESNVAAITSLTSDTFTANDGTFSNLSSTMGSVDALVTSSICNHAGSSFIDLNTSNMSNVGNITSSGTGNFASIRAPVITSPMTAIDFDSKDMTNIGTVTVGSVNTQSITGSGTISLKYQNLSNVGIISSGAITSTGNSSFGSISSGAITSTGDSSFGSISSGAITSTGDSSFGSISSGAITSTGASSFGSISSGAITSTGASSFGSISSGAITSTGASSFGSVTTSTISSSSNTISLTNQTLSNIVALSSATVTASTSVSTPTFTTGGTTFSFSGKNIGTIGTITTTGAITCPKVYQYYGTGTATPFPSVGILGKATSGSASASGGATFNAVTFSLPKNTVISNGDAVEVLVTGYTPIMQTLNPLAFRWVPVVTRWDLWR</sequence>
<name>A0A8F8KNW3_9VIRU</name>
<accession>A0A8F8KNW3</accession>
<reference evidence="1" key="1">
    <citation type="submission" date="2021-06" db="EMBL/GenBank/DDBJ databases">
        <authorList>
            <person name="Rolland C."/>
        </authorList>
    </citation>
    <scope>NUCLEOTIDE SEQUENCE</scope>
    <source>
        <strain evidence="1">347.936635</strain>
    </source>
</reference>
<evidence type="ECO:0000313" key="1">
    <source>
        <dbReference type="EMBL" id="QYA18596.1"/>
    </source>
</evidence>
<organism evidence="1">
    <name type="scientific">Clandestinovirus</name>
    <dbReference type="NCBI Taxonomy" id="2831644"/>
    <lineage>
        <taxon>Viruses</taxon>
    </lineage>
</organism>
<proteinExistence type="predicted"/>
<dbReference type="EMBL" id="MZ420154">
    <property type="protein sequence ID" value="QYA18596.1"/>
    <property type="molecule type" value="Genomic_DNA"/>
</dbReference>
<gene>
    <name evidence="1" type="ORF">KOM_12_327</name>
</gene>